<reference evidence="3 4" key="1">
    <citation type="submission" date="2020-08" db="EMBL/GenBank/DDBJ databases">
        <title>Genome sequencing of Purple Non-Sulfur Bacteria from various extreme environments.</title>
        <authorList>
            <person name="Mayer M."/>
        </authorList>
    </citation>
    <scope>NUCLEOTIDE SEQUENCE [LARGE SCALE GENOMIC DNA]</scope>
    <source>
        <strain evidence="3 4">JA131</strain>
    </source>
</reference>
<dbReference type="Proteomes" id="UP000554286">
    <property type="component" value="Unassembled WGS sequence"/>
</dbReference>
<gene>
    <name evidence="3" type="ORF">GGD89_003139</name>
</gene>
<feature type="region of interest" description="Disordered" evidence="2">
    <location>
        <begin position="22"/>
        <end position="46"/>
    </location>
</feature>
<keyword evidence="3" id="KW-0687">Ribonucleoprotein</keyword>
<evidence type="ECO:0000256" key="2">
    <source>
        <dbReference type="SAM" id="MobiDB-lite"/>
    </source>
</evidence>
<evidence type="ECO:0000313" key="3">
    <source>
        <dbReference type="EMBL" id="MBB4267495.1"/>
    </source>
</evidence>
<keyword evidence="4" id="KW-1185">Reference proteome</keyword>
<dbReference type="RefSeq" id="WP_246423162.1">
    <property type="nucleotide sequence ID" value="NZ_JACIGK010000028.1"/>
</dbReference>
<evidence type="ECO:0000256" key="1">
    <source>
        <dbReference type="SAM" id="Coils"/>
    </source>
</evidence>
<protein>
    <submittedName>
        <fullName evidence="3">Ribosomal protein L29</fullName>
    </submittedName>
</protein>
<keyword evidence="3" id="KW-0689">Ribosomal protein</keyword>
<keyword evidence="1" id="KW-0175">Coiled coil</keyword>
<comment type="caution">
    <text evidence="3">The sequence shown here is derived from an EMBL/GenBank/DDBJ whole genome shotgun (WGS) entry which is preliminary data.</text>
</comment>
<feature type="compositionally biased region" description="Low complexity" evidence="2">
    <location>
        <begin position="146"/>
        <end position="163"/>
    </location>
</feature>
<feature type="compositionally biased region" description="Low complexity" evidence="2">
    <location>
        <begin position="25"/>
        <end position="38"/>
    </location>
</feature>
<proteinExistence type="predicted"/>
<evidence type="ECO:0000313" key="4">
    <source>
        <dbReference type="Proteomes" id="UP000554286"/>
    </source>
</evidence>
<sequence>MLVTSPTPQNAALFFASRQPAVARSSAGASGPTPGSATRADRALPSDDLIAMVAKDDPDRADAMREQQEHLRQAQAWLDANPARIDEARKEAARQKIARIKAELQALRMMVATNPEAAARRAAALARDLATAVRDYAGAGGGGGASAASMMSPGSPGGASVSATAPVTVGATDGAGAPPAETQGAPVSATRAGAETAAGPGGETAPPPVVAGDQGPETAAGPGGIASPPETGGRGSARAEDEAFARDARHTLATLRSIIKAAERVLERTGDGASYAVRDADAAARGARAAVTDAFGAVGADGAVNLLV</sequence>
<feature type="coiled-coil region" evidence="1">
    <location>
        <begin position="83"/>
        <end position="110"/>
    </location>
</feature>
<organism evidence="3 4">
    <name type="scientific">Roseospira visakhapatnamensis</name>
    <dbReference type="NCBI Taxonomy" id="390880"/>
    <lineage>
        <taxon>Bacteria</taxon>
        <taxon>Pseudomonadati</taxon>
        <taxon>Pseudomonadota</taxon>
        <taxon>Alphaproteobacteria</taxon>
        <taxon>Rhodospirillales</taxon>
        <taxon>Rhodospirillaceae</taxon>
        <taxon>Roseospira</taxon>
    </lineage>
</organism>
<dbReference type="EMBL" id="JACIGK010000028">
    <property type="protein sequence ID" value="MBB4267495.1"/>
    <property type="molecule type" value="Genomic_DNA"/>
</dbReference>
<accession>A0A7W6RFQ3</accession>
<name>A0A7W6RFQ3_9PROT</name>
<dbReference type="GO" id="GO:0005840">
    <property type="term" value="C:ribosome"/>
    <property type="evidence" value="ECO:0007669"/>
    <property type="project" value="UniProtKB-KW"/>
</dbReference>
<dbReference type="AlphaFoldDB" id="A0A7W6RFQ3"/>
<feature type="region of interest" description="Disordered" evidence="2">
    <location>
        <begin position="139"/>
        <end position="241"/>
    </location>
</feature>